<name>A0AAV7DV16_ARIFI</name>
<evidence type="ECO:0000256" key="1">
    <source>
        <dbReference type="SAM" id="MobiDB-lite"/>
    </source>
</evidence>
<dbReference type="PANTHER" id="PTHR47188:SF1">
    <property type="entry name" value="PROTEIN TAR1"/>
    <property type="match status" value="1"/>
</dbReference>
<dbReference type="AlphaFoldDB" id="A0AAV7DV16"/>
<dbReference type="EMBL" id="JAINDJ010000010">
    <property type="protein sequence ID" value="KAG9438813.1"/>
    <property type="molecule type" value="Genomic_DNA"/>
</dbReference>
<evidence type="ECO:0008006" key="4">
    <source>
        <dbReference type="Google" id="ProtNLM"/>
    </source>
</evidence>
<protein>
    <recommendedName>
        <fullName evidence="4">Senescence-associated protein</fullName>
    </recommendedName>
</protein>
<dbReference type="GO" id="GO:0043457">
    <property type="term" value="P:regulation of cellular respiration"/>
    <property type="evidence" value="ECO:0007669"/>
    <property type="project" value="InterPro"/>
</dbReference>
<keyword evidence="3" id="KW-1185">Reference proteome</keyword>
<reference evidence="2 3" key="1">
    <citation type="submission" date="2021-07" db="EMBL/GenBank/DDBJ databases">
        <title>The Aristolochia fimbriata genome: insights into angiosperm evolution, floral development and chemical biosynthesis.</title>
        <authorList>
            <person name="Jiao Y."/>
        </authorList>
    </citation>
    <scope>NUCLEOTIDE SEQUENCE [LARGE SCALE GENOMIC DNA]</scope>
    <source>
        <strain evidence="2">IBCAS-2021</strain>
        <tissue evidence="2">Leaf</tissue>
    </source>
</reference>
<feature type="region of interest" description="Disordered" evidence="1">
    <location>
        <begin position="138"/>
        <end position="164"/>
    </location>
</feature>
<accession>A0AAV7DV16</accession>
<evidence type="ECO:0000313" key="3">
    <source>
        <dbReference type="Proteomes" id="UP000825729"/>
    </source>
</evidence>
<comment type="caution">
    <text evidence="2">The sequence shown here is derived from an EMBL/GenBank/DDBJ whole genome shotgun (WGS) entry which is preliminary data.</text>
</comment>
<organism evidence="2 3">
    <name type="scientific">Aristolochia fimbriata</name>
    <name type="common">White veined hardy Dutchman's pipe vine</name>
    <dbReference type="NCBI Taxonomy" id="158543"/>
    <lineage>
        <taxon>Eukaryota</taxon>
        <taxon>Viridiplantae</taxon>
        <taxon>Streptophyta</taxon>
        <taxon>Embryophyta</taxon>
        <taxon>Tracheophyta</taxon>
        <taxon>Spermatophyta</taxon>
        <taxon>Magnoliopsida</taxon>
        <taxon>Magnoliidae</taxon>
        <taxon>Piperales</taxon>
        <taxon>Aristolochiaceae</taxon>
        <taxon>Aristolochia</taxon>
    </lineage>
</organism>
<dbReference type="Proteomes" id="UP000825729">
    <property type="component" value="Unassembled WGS sequence"/>
</dbReference>
<gene>
    <name evidence="2" type="ORF">H6P81_021218</name>
</gene>
<evidence type="ECO:0000313" key="2">
    <source>
        <dbReference type="EMBL" id="KAG9438813.1"/>
    </source>
</evidence>
<dbReference type="InterPro" id="IPR044792">
    <property type="entry name" value="TAR1"/>
</dbReference>
<proteinExistence type="predicted"/>
<feature type="region of interest" description="Disordered" evidence="1">
    <location>
        <begin position="416"/>
        <end position="474"/>
    </location>
</feature>
<feature type="region of interest" description="Disordered" evidence="1">
    <location>
        <begin position="216"/>
        <end position="253"/>
    </location>
</feature>
<sequence>MGLNLSGSWQQGHSATTIPVSVFKSSAKDSNRRPVWNCASGGPVDSSARGRRLRPRALGGGRPLTWSRQASRRRRWRRSSLDSDLEAFSHNPTPRSVPYWWVNNPTLGEFCFTMIGRADIEGGKKQRRYERLGCHKPVIPVAPKGRSRSVPGPTRRDDLSPGGEQLRAVHRQPGGLGLGPRAQPSEPILFRSYGSILPTSLAYIVPSTRGCSPWRPDAVMSTTRRGRHFRSSGFSRAPRGYPDTAASRCSSSRWTLPPAEPFQDLHRRRSAQARARGFAATARRPPTHRGLAVARRRNFARRAPAILRETGGNQLLDGSISLFAPIPKSDERFARQYRCGPPPEFPLASPRSGIVHHLSGPDSPLGGSRQSASLRLTGLVARWTSHTCQTPWSVFQGGSNGEPWLAGAKARRCRENASVVAPPSSVTEAAYRGRDHPPGLGGPRDQRRSAPESAADRLSPSRITTGASPGPIRFPPDNFKHSLTLFSKSFSSFPRALGRNLPPYLGCIPKQPDFADSASRGATGSALRGCHPLLAPHSMGLAPGPS</sequence>
<dbReference type="PANTHER" id="PTHR47188">
    <property type="entry name" value="PROTEIN TAR1"/>
    <property type="match status" value="1"/>
</dbReference>